<dbReference type="InterPro" id="IPR033616">
    <property type="entry name" value="BLTP1"/>
</dbReference>
<dbReference type="OrthoDB" id="10051416at2759"/>
<keyword evidence="2" id="KW-1185">Reference proteome</keyword>
<dbReference type="WBParaSite" id="TCLT_0000345901-mRNA-1">
    <property type="protein sequence ID" value="TCLT_0000345901-mRNA-1"/>
    <property type="gene ID" value="TCLT_0000345901"/>
</dbReference>
<dbReference type="GO" id="GO:0048488">
    <property type="term" value="P:synaptic vesicle endocytosis"/>
    <property type="evidence" value="ECO:0007669"/>
    <property type="project" value="TreeGrafter"/>
</dbReference>
<sequence length="153" mass="17594">MDFYQAHTLLSRRLYNRVQNDVEKYRPLDVKLSIRLSKSRAHCLSHSIKTVGENPDCIPNVRANMIIVEVVKAMRQLRCQVLFAGLQLHFQKSESLKNVHEGFLSIDQFAIRMDSFSSERSIPWDAGSVEYAFAWEIIIGEVIGELDPTQVDK</sequence>
<dbReference type="Proteomes" id="UP000276776">
    <property type="component" value="Unassembled WGS sequence"/>
</dbReference>
<proteinExistence type="predicted"/>
<dbReference type="AlphaFoldDB" id="A0A0N5CTA1"/>
<reference evidence="1 2" key="2">
    <citation type="submission" date="2018-11" db="EMBL/GenBank/DDBJ databases">
        <authorList>
            <consortium name="Pathogen Informatics"/>
        </authorList>
    </citation>
    <scope>NUCLEOTIDE SEQUENCE [LARGE SCALE GENOMIC DNA]</scope>
</reference>
<evidence type="ECO:0000313" key="1">
    <source>
        <dbReference type="EMBL" id="VDM99930.1"/>
    </source>
</evidence>
<accession>A0A0N5CTA1</accession>
<gene>
    <name evidence="1" type="ORF">TCLT_LOCUS3452</name>
</gene>
<name>A0A0N5CTA1_THECL</name>
<organism evidence="3">
    <name type="scientific">Thelazia callipaeda</name>
    <name type="common">Oriental eyeworm</name>
    <name type="synonym">Parasitic nematode</name>
    <dbReference type="NCBI Taxonomy" id="103827"/>
    <lineage>
        <taxon>Eukaryota</taxon>
        <taxon>Metazoa</taxon>
        <taxon>Ecdysozoa</taxon>
        <taxon>Nematoda</taxon>
        <taxon>Chromadorea</taxon>
        <taxon>Rhabditida</taxon>
        <taxon>Spirurina</taxon>
        <taxon>Spiruromorpha</taxon>
        <taxon>Thelazioidea</taxon>
        <taxon>Thelaziidae</taxon>
        <taxon>Thelazia</taxon>
    </lineage>
</organism>
<dbReference type="EMBL" id="UYYF01001507">
    <property type="protein sequence ID" value="VDM99930.1"/>
    <property type="molecule type" value="Genomic_DNA"/>
</dbReference>
<dbReference type="PANTHER" id="PTHR31640">
    <property type="entry name" value="TRANSMEMBRANE PROTEIN KIAA1109"/>
    <property type="match status" value="1"/>
</dbReference>
<dbReference type="PANTHER" id="PTHR31640:SF1">
    <property type="entry name" value="BRIDGE-LIKE LIPID TRANSFER PROTEIN FAMILY MEMBER 1"/>
    <property type="match status" value="1"/>
</dbReference>
<evidence type="ECO:0000313" key="2">
    <source>
        <dbReference type="Proteomes" id="UP000276776"/>
    </source>
</evidence>
<dbReference type="GO" id="GO:0098793">
    <property type="term" value="C:presynapse"/>
    <property type="evidence" value="ECO:0007669"/>
    <property type="project" value="GOC"/>
</dbReference>
<protein>
    <submittedName>
        <fullName evidence="3">ANF_receptor domain-containing protein</fullName>
    </submittedName>
</protein>
<evidence type="ECO:0000313" key="3">
    <source>
        <dbReference type="WBParaSite" id="TCLT_0000345901-mRNA-1"/>
    </source>
</evidence>
<reference evidence="3" key="1">
    <citation type="submission" date="2017-02" db="UniProtKB">
        <authorList>
            <consortium name="WormBaseParasite"/>
        </authorList>
    </citation>
    <scope>IDENTIFICATION</scope>
</reference>